<feature type="domain" description="VOC" evidence="1">
    <location>
        <begin position="4"/>
        <end position="115"/>
    </location>
</feature>
<dbReference type="EMBL" id="JAHKKG010000002">
    <property type="protein sequence ID" value="MBU2663456.1"/>
    <property type="molecule type" value="Genomic_DNA"/>
</dbReference>
<evidence type="ECO:0000259" key="1">
    <source>
        <dbReference type="PROSITE" id="PS51819"/>
    </source>
</evidence>
<keyword evidence="3" id="KW-1185">Reference proteome</keyword>
<dbReference type="InterPro" id="IPR029068">
    <property type="entry name" value="Glyas_Bleomycin-R_OHBP_Dase"/>
</dbReference>
<dbReference type="CDD" id="cd06587">
    <property type="entry name" value="VOC"/>
    <property type="match status" value="1"/>
</dbReference>
<dbReference type="SUPFAM" id="SSF54593">
    <property type="entry name" value="Glyoxalase/Bleomycin resistance protein/Dihydroxybiphenyl dioxygenase"/>
    <property type="match status" value="1"/>
</dbReference>
<accession>A0ABS5YK92</accession>
<name>A0ABS5YK92_9ACTN</name>
<evidence type="ECO:0000313" key="2">
    <source>
        <dbReference type="EMBL" id="MBU2663456.1"/>
    </source>
</evidence>
<organism evidence="2 3">
    <name type="scientific">Paractinoplanes bogorensis</name>
    <dbReference type="NCBI Taxonomy" id="1610840"/>
    <lineage>
        <taxon>Bacteria</taxon>
        <taxon>Bacillati</taxon>
        <taxon>Actinomycetota</taxon>
        <taxon>Actinomycetes</taxon>
        <taxon>Micromonosporales</taxon>
        <taxon>Micromonosporaceae</taxon>
        <taxon>Paractinoplanes</taxon>
    </lineage>
</organism>
<comment type="caution">
    <text evidence="2">The sequence shown here is derived from an EMBL/GenBank/DDBJ whole genome shotgun (WGS) entry which is preliminary data.</text>
</comment>
<gene>
    <name evidence="2" type="ORF">KOI35_08065</name>
</gene>
<sequence length="127" mass="14179">MTSRIGDMVVDCADPELMARFWSEALGYRIFARDDTGVAIRGATTSPDILFIRVPEPKTVKNRLHYDICPTDRSQADELERLLALGARRSTTIIGSGSWIVLEDPEGNEFCLMSKQIPAEPAPFHEL</sequence>
<dbReference type="InterPro" id="IPR037523">
    <property type="entry name" value="VOC_core"/>
</dbReference>
<dbReference type="PROSITE" id="PS51819">
    <property type="entry name" value="VOC"/>
    <property type="match status" value="1"/>
</dbReference>
<dbReference type="RefSeq" id="WP_215785380.1">
    <property type="nucleotide sequence ID" value="NZ_JAHKKG010000002.1"/>
</dbReference>
<dbReference type="Gene3D" id="3.10.180.10">
    <property type="entry name" value="2,3-Dihydroxybiphenyl 1,2-Dioxygenase, domain 1"/>
    <property type="match status" value="1"/>
</dbReference>
<reference evidence="2 3" key="1">
    <citation type="submission" date="2021-06" db="EMBL/GenBank/DDBJ databases">
        <title>Actinoplanes lichenicola sp. nov., and Actinoplanes ovalisporus sp. nov., isolated from lichen in Thailand.</title>
        <authorList>
            <person name="Saeng-In P."/>
            <person name="Kanchanasin P."/>
            <person name="Yuki M."/>
            <person name="Kudo T."/>
            <person name="Ohkuma M."/>
            <person name="Phongsopitanun W."/>
            <person name="Tanasupawat S."/>
        </authorList>
    </citation>
    <scope>NUCLEOTIDE SEQUENCE [LARGE SCALE GENOMIC DNA]</scope>
    <source>
        <strain evidence="2 3">NBRC 110975</strain>
    </source>
</reference>
<dbReference type="Proteomes" id="UP001519654">
    <property type="component" value="Unassembled WGS sequence"/>
</dbReference>
<proteinExistence type="predicted"/>
<protein>
    <submittedName>
        <fullName evidence="2">VOC family protein</fullName>
    </submittedName>
</protein>
<evidence type="ECO:0000313" key="3">
    <source>
        <dbReference type="Proteomes" id="UP001519654"/>
    </source>
</evidence>
<dbReference type="PANTHER" id="PTHR35908">
    <property type="entry name" value="HYPOTHETICAL FUSION PROTEIN"/>
    <property type="match status" value="1"/>
</dbReference>
<dbReference type="Pfam" id="PF18029">
    <property type="entry name" value="Glyoxalase_6"/>
    <property type="match status" value="1"/>
</dbReference>
<dbReference type="InterPro" id="IPR041581">
    <property type="entry name" value="Glyoxalase_6"/>
</dbReference>
<dbReference type="PANTHER" id="PTHR35908:SF1">
    <property type="entry name" value="CONSERVED PROTEIN"/>
    <property type="match status" value="1"/>
</dbReference>